<proteinExistence type="predicted"/>
<evidence type="ECO:0000313" key="2">
    <source>
        <dbReference type="Proteomes" id="UP001054821"/>
    </source>
</evidence>
<dbReference type="EMBL" id="JAJFAZ020000001">
    <property type="protein sequence ID" value="KAI5355921.1"/>
    <property type="molecule type" value="Genomic_DNA"/>
</dbReference>
<reference evidence="1 2" key="1">
    <citation type="journal article" date="2022" name="G3 (Bethesda)">
        <title>Whole-genome sequence and methylome profiling of the almond [Prunus dulcis (Mill.) D.A. Webb] cultivar 'Nonpareil'.</title>
        <authorList>
            <person name="D'Amico-Willman K.M."/>
            <person name="Ouma W.Z."/>
            <person name="Meulia T."/>
            <person name="Sideli G.M."/>
            <person name="Gradziel T.M."/>
            <person name="Fresnedo-Ramirez J."/>
        </authorList>
    </citation>
    <scope>NUCLEOTIDE SEQUENCE [LARGE SCALE GENOMIC DNA]</scope>
    <source>
        <strain evidence="1">Clone GOH B32 T37-40</strain>
    </source>
</reference>
<comment type="caution">
    <text evidence="1">The sequence shown here is derived from an EMBL/GenBank/DDBJ whole genome shotgun (WGS) entry which is preliminary data.</text>
</comment>
<keyword evidence="2" id="KW-1185">Reference proteome</keyword>
<dbReference type="Proteomes" id="UP001054821">
    <property type="component" value="Chromosome 1"/>
</dbReference>
<sequence>MKRKPKAKPNSRSLLIFSVFTVSPFGVKAPPVLLQHLLLLVISSASDLFMVLSISVSKPNLVNPSAKIHAELRRG</sequence>
<dbReference type="AlphaFoldDB" id="A0AAD5F774"/>
<organism evidence="1 2">
    <name type="scientific">Prunus dulcis</name>
    <name type="common">Almond</name>
    <name type="synonym">Amygdalus dulcis</name>
    <dbReference type="NCBI Taxonomy" id="3755"/>
    <lineage>
        <taxon>Eukaryota</taxon>
        <taxon>Viridiplantae</taxon>
        <taxon>Streptophyta</taxon>
        <taxon>Embryophyta</taxon>
        <taxon>Tracheophyta</taxon>
        <taxon>Spermatophyta</taxon>
        <taxon>Magnoliopsida</taxon>
        <taxon>eudicotyledons</taxon>
        <taxon>Gunneridae</taxon>
        <taxon>Pentapetalae</taxon>
        <taxon>rosids</taxon>
        <taxon>fabids</taxon>
        <taxon>Rosales</taxon>
        <taxon>Rosaceae</taxon>
        <taxon>Amygdaloideae</taxon>
        <taxon>Amygdaleae</taxon>
        <taxon>Prunus</taxon>
    </lineage>
</organism>
<accession>A0AAD5F774</accession>
<gene>
    <name evidence="1" type="ORF">L3X38_008816</name>
</gene>
<protein>
    <submittedName>
        <fullName evidence="1">Uncharacterized protein</fullName>
    </submittedName>
</protein>
<evidence type="ECO:0000313" key="1">
    <source>
        <dbReference type="EMBL" id="KAI5355921.1"/>
    </source>
</evidence>
<name>A0AAD5F774_PRUDU</name>